<protein>
    <submittedName>
        <fullName evidence="5">Glycoside hydrolase family 13 protein</fullName>
        <ecNumber evidence="5">3.2.1.-</ecNumber>
    </submittedName>
</protein>
<accession>A0ABW3N8Z5</accession>
<sequence length="656" mass="75566">MKRYHFAIISILIALCCFLTACQDSEKTTKEKNQMQLVLQNDIERFEPPNWWIGFKSDSLQLLVKHENISDYSPKVEASEISIQKVSKGNNSNNYLFIDLDISKAISGKFNIKFEKENAETLIATYELKERQKPAEDYVGFNSSDAIYLITPDRFANGNIENDSPLGIEGQPELLERTIDRNDDYARHGGDISGIIEHVDYIKNLGFTAIWPQPMLTNDMQRGSYHGYAITNLYQIDPRFGTLNEYQNLSQKLQENGMKLIMDQVANHCGLEHWWMKDLPFTDWVNLQKNFEDNKNNWNNSYTINSNHRRTTNQDIYASKADRKGNNEGWFVATMPDLNQRNPYMAKYIIQNSIWWIETAQLGGIRQDTYPYPDKEFMSNWAGAIMTEYPNFSIVGEEWSYNPLLIGYWQKGAKNKDGYDSNLKSTMDFAMQQKVVAGIKEDESWDKGLVKIYEGLANDFHYASPKDIMVFPDNHDMSRIFTQMDGDVEDTKMALATYATLPRIVQMYYGTEILMNDFKKPGDHGLIRTDFPGGWQEDSVNAFTGDGLSEEQKDVQQFVTKLFNYRKNSKAIHEGKTVHFAPFVGTYFLYRTFGDETVVLILNKNEKPITIDLNYQSEIGLRGKTLKNIITGKTQKWVDVIELKSKGVSLLTTKLD</sequence>
<keyword evidence="1 5" id="KW-0378">Hydrolase</keyword>
<dbReference type="Pfam" id="PF00128">
    <property type="entry name" value="Alpha-amylase"/>
    <property type="match status" value="1"/>
</dbReference>
<dbReference type="SUPFAM" id="SSF81296">
    <property type="entry name" value="E set domains"/>
    <property type="match status" value="1"/>
</dbReference>
<dbReference type="InterPro" id="IPR019492">
    <property type="entry name" value="Cyclo-malto-dextrinase_C"/>
</dbReference>
<organism evidence="5 6">
    <name type="scientific">Winogradskyella litorisediminis</name>
    <dbReference type="NCBI Taxonomy" id="1156618"/>
    <lineage>
        <taxon>Bacteria</taxon>
        <taxon>Pseudomonadati</taxon>
        <taxon>Bacteroidota</taxon>
        <taxon>Flavobacteriia</taxon>
        <taxon>Flavobacteriales</taxon>
        <taxon>Flavobacteriaceae</taxon>
        <taxon>Winogradskyella</taxon>
    </lineage>
</organism>
<dbReference type="SUPFAM" id="SSF51011">
    <property type="entry name" value="Glycosyl hydrolase domain"/>
    <property type="match status" value="1"/>
</dbReference>
<dbReference type="PROSITE" id="PS51257">
    <property type="entry name" value="PROKAR_LIPOPROTEIN"/>
    <property type="match status" value="1"/>
</dbReference>
<dbReference type="CDD" id="cd11340">
    <property type="entry name" value="AmyAc_bac_CMD_like_3"/>
    <property type="match status" value="1"/>
</dbReference>
<dbReference type="SUPFAM" id="SSF51445">
    <property type="entry name" value="(Trans)glycosidases"/>
    <property type="match status" value="1"/>
</dbReference>
<gene>
    <name evidence="5" type="ORF">ACFQ1Q_07085</name>
</gene>
<keyword evidence="2 5" id="KW-0326">Glycosidase</keyword>
<dbReference type="Pfam" id="PF09087">
    <property type="entry name" value="Cyc-maltodext_N"/>
    <property type="match status" value="1"/>
</dbReference>
<dbReference type="Gene3D" id="3.20.20.80">
    <property type="entry name" value="Glycosidases"/>
    <property type="match status" value="1"/>
</dbReference>
<name>A0ABW3N8Z5_9FLAO</name>
<evidence type="ECO:0000313" key="5">
    <source>
        <dbReference type="EMBL" id="MFD1063006.1"/>
    </source>
</evidence>
<dbReference type="Gene3D" id="2.60.40.1180">
    <property type="entry name" value="Golgi alpha-mannosidase II"/>
    <property type="match status" value="1"/>
</dbReference>
<feature type="chain" id="PRO_5045103902" evidence="3">
    <location>
        <begin position="22"/>
        <end position="656"/>
    </location>
</feature>
<dbReference type="EMBL" id="JBHTJL010000009">
    <property type="protein sequence ID" value="MFD1063006.1"/>
    <property type="molecule type" value="Genomic_DNA"/>
</dbReference>
<proteinExistence type="predicted"/>
<dbReference type="RefSeq" id="WP_386129370.1">
    <property type="nucleotide sequence ID" value="NZ_JBHTJL010000009.1"/>
</dbReference>
<dbReference type="InterPro" id="IPR013783">
    <property type="entry name" value="Ig-like_fold"/>
</dbReference>
<keyword evidence="3" id="KW-0732">Signal</keyword>
<dbReference type="Proteomes" id="UP001597013">
    <property type="component" value="Unassembled WGS sequence"/>
</dbReference>
<dbReference type="PANTHER" id="PTHR10357">
    <property type="entry name" value="ALPHA-AMYLASE FAMILY MEMBER"/>
    <property type="match status" value="1"/>
</dbReference>
<dbReference type="EC" id="3.2.1.-" evidence="5"/>
<evidence type="ECO:0000313" key="6">
    <source>
        <dbReference type="Proteomes" id="UP001597013"/>
    </source>
</evidence>
<dbReference type="InterPro" id="IPR017853">
    <property type="entry name" value="GH"/>
</dbReference>
<dbReference type="Gene3D" id="2.60.40.10">
    <property type="entry name" value="Immunoglobulins"/>
    <property type="match status" value="1"/>
</dbReference>
<dbReference type="SMART" id="SM00642">
    <property type="entry name" value="Aamy"/>
    <property type="match status" value="1"/>
</dbReference>
<dbReference type="GO" id="GO:0016798">
    <property type="term" value="F:hydrolase activity, acting on glycosyl bonds"/>
    <property type="evidence" value="ECO:0007669"/>
    <property type="project" value="UniProtKB-KW"/>
</dbReference>
<dbReference type="InterPro" id="IPR013780">
    <property type="entry name" value="Glyco_hydro_b"/>
</dbReference>
<evidence type="ECO:0000256" key="2">
    <source>
        <dbReference type="ARBA" id="ARBA00023295"/>
    </source>
</evidence>
<feature type="signal peptide" evidence="3">
    <location>
        <begin position="1"/>
        <end position="21"/>
    </location>
</feature>
<reference evidence="6" key="1">
    <citation type="journal article" date="2019" name="Int. J. Syst. Evol. Microbiol.">
        <title>The Global Catalogue of Microorganisms (GCM) 10K type strain sequencing project: providing services to taxonomists for standard genome sequencing and annotation.</title>
        <authorList>
            <consortium name="The Broad Institute Genomics Platform"/>
            <consortium name="The Broad Institute Genome Sequencing Center for Infectious Disease"/>
            <person name="Wu L."/>
            <person name="Ma J."/>
        </authorList>
    </citation>
    <scope>NUCLEOTIDE SEQUENCE [LARGE SCALE GENOMIC DNA]</scope>
    <source>
        <strain evidence="6">CCUG 62215</strain>
    </source>
</reference>
<evidence type="ECO:0000256" key="3">
    <source>
        <dbReference type="SAM" id="SignalP"/>
    </source>
</evidence>
<dbReference type="InterPro" id="IPR014756">
    <property type="entry name" value="Ig_E-set"/>
</dbReference>
<comment type="caution">
    <text evidence="5">The sequence shown here is derived from an EMBL/GenBank/DDBJ whole genome shotgun (WGS) entry which is preliminary data.</text>
</comment>
<dbReference type="InterPro" id="IPR015171">
    <property type="entry name" value="Cyc-maltodext_N"/>
</dbReference>
<dbReference type="Pfam" id="PF10438">
    <property type="entry name" value="Cyc-maltodext_C"/>
    <property type="match status" value="1"/>
</dbReference>
<evidence type="ECO:0000259" key="4">
    <source>
        <dbReference type="SMART" id="SM00642"/>
    </source>
</evidence>
<keyword evidence="6" id="KW-1185">Reference proteome</keyword>
<dbReference type="PANTHER" id="PTHR10357:SF210">
    <property type="entry name" value="MALTODEXTRIN GLUCOSIDASE"/>
    <property type="match status" value="1"/>
</dbReference>
<evidence type="ECO:0000256" key="1">
    <source>
        <dbReference type="ARBA" id="ARBA00022801"/>
    </source>
</evidence>
<feature type="domain" description="Glycosyl hydrolase family 13 catalytic" evidence="4">
    <location>
        <begin position="149"/>
        <end position="566"/>
    </location>
</feature>
<dbReference type="InterPro" id="IPR006047">
    <property type="entry name" value="GH13_cat_dom"/>
</dbReference>